<evidence type="ECO:0000313" key="2">
    <source>
        <dbReference type="EMBL" id="CAF0852389.1"/>
    </source>
</evidence>
<feature type="compositionally biased region" description="Polar residues" evidence="1">
    <location>
        <begin position="1"/>
        <end position="41"/>
    </location>
</feature>
<gene>
    <name evidence="2" type="ORF">ZHD862_LOCUS4943</name>
</gene>
<dbReference type="Proteomes" id="UP000663864">
    <property type="component" value="Unassembled WGS sequence"/>
</dbReference>
<dbReference type="AlphaFoldDB" id="A0A813WHK1"/>
<organism evidence="2 3">
    <name type="scientific">Rotaria sordida</name>
    <dbReference type="NCBI Taxonomy" id="392033"/>
    <lineage>
        <taxon>Eukaryota</taxon>
        <taxon>Metazoa</taxon>
        <taxon>Spiralia</taxon>
        <taxon>Gnathifera</taxon>
        <taxon>Rotifera</taxon>
        <taxon>Eurotatoria</taxon>
        <taxon>Bdelloidea</taxon>
        <taxon>Philodinida</taxon>
        <taxon>Philodinidae</taxon>
        <taxon>Rotaria</taxon>
    </lineage>
</organism>
<dbReference type="EMBL" id="CAJNOT010000125">
    <property type="protein sequence ID" value="CAF0852389.1"/>
    <property type="molecule type" value="Genomic_DNA"/>
</dbReference>
<sequence length="136" mass="14885">MASSSINPSTKSDNNNNKNQLSETFNESDKNLSTSSSNVEETINEPGVKIVRGRPIEQNNETSPYLIQKQYYCPLSAPSVSNSLLSHEPLFRAKRSPANFARPYEEVLVGQPGTDVSSGISTKSNEKKSSFTTKPS</sequence>
<feature type="region of interest" description="Disordered" evidence="1">
    <location>
        <begin position="1"/>
        <end position="61"/>
    </location>
</feature>
<feature type="region of interest" description="Disordered" evidence="1">
    <location>
        <begin position="110"/>
        <end position="136"/>
    </location>
</feature>
<evidence type="ECO:0000256" key="1">
    <source>
        <dbReference type="SAM" id="MobiDB-lite"/>
    </source>
</evidence>
<protein>
    <submittedName>
        <fullName evidence="2">Uncharacterized protein</fullName>
    </submittedName>
</protein>
<name>A0A813WHK1_9BILA</name>
<proteinExistence type="predicted"/>
<comment type="caution">
    <text evidence="2">The sequence shown here is derived from an EMBL/GenBank/DDBJ whole genome shotgun (WGS) entry which is preliminary data.</text>
</comment>
<evidence type="ECO:0000313" key="3">
    <source>
        <dbReference type="Proteomes" id="UP000663864"/>
    </source>
</evidence>
<reference evidence="2" key="1">
    <citation type="submission" date="2021-02" db="EMBL/GenBank/DDBJ databases">
        <authorList>
            <person name="Nowell W R."/>
        </authorList>
    </citation>
    <scope>NUCLEOTIDE SEQUENCE</scope>
</reference>
<accession>A0A813WHK1</accession>
<feature type="compositionally biased region" description="Polar residues" evidence="1">
    <location>
        <begin position="114"/>
        <end position="123"/>
    </location>
</feature>